<dbReference type="AlphaFoldDB" id="A0A5B8RWG5"/>
<reference evidence="1 2" key="1">
    <citation type="submission" date="2019-07" db="EMBL/GenBank/DDBJ databases">
        <title>Complete genome sequence of Comamonas sp. NLF 7-7 isolated from livestock.</title>
        <authorList>
            <person name="Kim D.H."/>
            <person name="Kim J.G."/>
        </authorList>
    </citation>
    <scope>NUCLEOTIDE SEQUENCE [LARGE SCALE GENOMIC DNA]</scope>
    <source>
        <strain evidence="1 2">NLF 7-7</strain>
    </source>
</reference>
<dbReference type="Proteomes" id="UP000321199">
    <property type="component" value="Chromosome"/>
</dbReference>
<gene>
    <name evidence="1" type="ORF">FOZ74_13330</name>
</gene>
<keyword evidence="2" id="KW-1185">Reference proteome</keyword>
<dbReference type="OrthoDB" id="8914104at2"/>
<evidence type="ECO:0000313" key="1">
    <source>
        <dbReference type="EMBL" id="QEA13926.1"/>
    </source>
</evidence>
<evidence type="ECO:0000313" key="2">
    <source>
        <dbReference type="Proteomes" id="UP000321199"/>
    </source>
</evidence>
<protein>
    <submittedName>
        <fullName evidence="1">Uncharacterized protein</fullName>
    </submittedName>
</protein>
<dbReference type="KEGG" id="cof:FOZ74_13330"/>
<dbReference type="EMBL" id="CP042344">
    <property type="protein sequence ID" value="QEA13926.1"/>
    <property type="molecule type" value="Genomic_DNA"/>
</dbReference>
<name>A0A5B8RWG5_9BURK</name>
<sequence>MNDFPPLPHFLTLGEAAQAVADRTGKPWTARQILGCAERHEITVFARIDRAAKFVRVQPTDGRTNKIAADAGSLPILGAKAVQALLLTGEASSTGWEEPATVDFFGEPMRAWARAFELAQGEEPPRVGIDDCRVTDGRAAGPQHEQGFAASTAAAAGMTKQAINQHLARAEALGDDLQRITGTSLDKGVRKLRPLLPARAWAAPGFSLETVSSEGSPPRAWAAQFGPVAFQTRVVPPARAWVSPGALTS</sequence>
<organism evidence="1 2">
    <name type="scientific">Comamonas flocculans</name>
    <dbReference type="NCBI Taxonomy" id="2597701"/>
    <lineage>
        <taxon>Bacteria</taxon>
        <taxon>Pseudomonadati</taxon>
        <taxon>Pseudomonadota</taxon>
        <taxon>Betaproteobacteria</taxon>
        <taxon>Burkholderiales</taxon>
        <taxon>Comamonadaceae</taxon>
        <taxon>Comamonas</taxon>
    </lineage>
</organism>
<accession>A0A5B8RWG5</accession>
<dbReference type="RefSeq" id="WP_146913511.1">
    <property type="nucleotide sequence ID" value="NZ_CP042344.1"/>
</dbReference>
<proteinExistence type="predicted"/>